<proteinExistence type="predicted"/>
<sequence length="129" mass="13644">DAEGLKASVAKINEYARTGKDLDFGRGDTVFDRYYGDLHVTPNPNLGPIEKPPFYGIRTYPGELGTKGGLLVDARARVLKENGEVIPGLYATGNCCASVMGRSYPGAGSTLGPANTFGYVAALDALSER</sequence>
<dbReference type="SUPFAM" id="SSF56425">
    <property type="entry name" value="Succinate dehydrogenase/fumarate reductase flavoprotein, catalytic domain"/>
    <property type="match status" value="1"/>
</dbReference>
<dbReference type="InterPro" id="IPR050315">
    <property type="entry name" value="FAD-oxidoreductase_2"/>
</dbReference>
<dbReference type="PANTHER" id="PTHR43400:SF10">
    <property type="entry name" value="3-OXOSTEROID 1-DEHYDROGENASE"/>
    <property type="match status" value="1"/>
</dbReference>
<reference evidence="6" key="1">
    <citation type="journal article" date="2014" name="Front. Microbiol.">
        <title>High frequency of phylogenetically diverse reductive dehalogenase-homologous genes in deep subseafloor sedimentary metagenomes.</title>
        <authorList>
            <person name="Kawai M."/>
            <person name="Futagami T."/>
            <person name="Toyoda A."/>
            <person name="Takaki Y."/>
            <person name="Nishi S."/>
            <person name="Hori S."/>
            <person name="Arai W."/>
            <person name="Tsubouchi T."/>
            <person name="Morono Y."/>
            <person name="Uchiyama I."/>
            <person name="Ito T."/>
            <person name="Fujiyama A."/>
            <person name="Inagaki F."/>
            <person name="Takami H."/>
        </authorList>
    </citation>
    <scope>NUCLEOTIDE SEQUENCE</scope>
    <source>
        <strain evidence="6">Expedition CK06-06</strain>
    </source>
</reference>
<name>X0RU57_9ZZZZ</name>
<organism evidence="6">
    <name type="scientific">marine sediment metagenome</name>
    <dbReference type="NCBI Taxonomy" id="412755"/>
    <lineage>
        <taxon>unclassified sequences</taxon>
        <taxon>metagenomes</taxon>
        <taxon>ecological metagenomes</taxon>
    </lineage>
</organism>
<dbReference type="InterPro" id="IPR036188">
    <property type="entry name" value="FAD/NAD-bd_sf"/>
</dbReference>
<dbReference type="InterPro" id="IPR003953">
    <property type="entry name" value="FAD-dep_OxRdtase_2_FAD-bd"/>
</dbReference>
<keyword evidence="4" id="KW-0560">Oxidoreductase</keyword>
<dbReference type="InterPro" id="IPR027477">
    <property type="entry name" value="Succ_DH/fumarate_Rdtase_cat_sf"/>
</dbReference>
<dbReference type="AlphaFoldDB" id="X0RU57"/>
<feature type="non-terminal residue" evidence="6">
    <location>
        <position position="1"/>
    </location>
</feature>
<dbReference type="GO" id="GO:0008202">
    <property type="term" value="P:steroid metabolic process"/>
    <property type="evidence" value="ECO:0007669"/>
    <property type="project" value="UniProtKB-ARBA"/>
</dbReference>
<comment type="caution">
    <text evidence="6">The sequence shown here is derived from an EMBL/GenBank/DDBJ whole genome shotgun (WGS) entry which is preliminary data.</text>
</comment>
<evidence type="ECO:0000256" key="4">
    <source>
        <dbReference type="ARBA" id="ARBA00023002"/>
    </source>
</evidence>
<evidence type="ECO:0000256" key="3">
    <source>
        <dbReference type="ARBA" id="ARBA00022827"/>
    </source>
</evidence>
<dbReference type="PANTHER" id="PTHR43400">
    <property type="entry name" value="FUMARATE REDUCTASE"/>
    <property type="match status" value="1"/>
</dbReference>
<evidence type="ECO:0000259" key="5">
    <source>
        <dbReference type="Pfam" id="PF00890"/>
    </source>
</evidence>
<keyword evidence="2" id="KW-0285">Flavoprotein</keyword>
<keyword evidence="3" id="KW-0274">FAD</keyword>
<evidence type="ECO:0000313" key="6">
    <source>
        <dbReference type="EMBL" id="GAF67287.1"/>
    </source>
</evidence>
<feature type="domain" description="FAD-dependent oxidoreductase 2 FAD-binding" evidence="5">
    <location>
        <begin position="1"/>
        <end position="111"/>
    </location>
</feature>
<gene>
    <name evidence="6" type="ORF">S01H1_14458</name>
</gene>
<comment type="cofactor">
    <cofactor evidence="1">
        <name>FAD</name>
        <dbReference type="ChEBI" id="CHEBI:57692"/>
    </cofactor>
</comment>
<accession>X0RU57</accession>
<evidence type="ECO:0000256" key="2">
    <source>
        <dbReference type="ARBA" id="ARBA00022630"/>
    </source>
</evidence>
<dbReference type="Pfam" id="PF00890">
    <property type="entry name" value="FAD_binding_2"/>
    <property type="match status" value="1"/>
</dbReference>
<dbReference type="GO" id="GO:0016491">
    <property type="term" value="F:oxidoreductase activity"/>
    <property type="evidence" value="ECO:0007669"/>
    <property type="project" value="UniProtKB-KW"/>
</dbReference>
<dbReference type="Gene3D" id="3.50.50.60">
    <property type="entry name" value="FAD/NAD(P)-binding domain"/>
    <property type="match status" value="1"/>
</dbReference>
<dbReference type="EMBL" id="BARS01007523">
    <property type="protein sequence ID" value="GAF67287.1"/>
    <property type="molecule type" value="Genomic_DNA"/>
</dbReference>
<evidence type="ECO:0000256" key="1">
    <source>
        <dbReference type="ARBA" id="ARBA00001974"/>
    </source>
</evidence>
<dbReference type="Gene3D" id="3.90.700.10">
    <property type="entry name" value="Succinate dehydrogenase/fumarate reductase flavoprotein, catalytic domain"/>
    <property type="match status" value="1"/>
</dbReference>
<protein>
    <recommendedName>
        <fullName evidence="5">FAD-dependent oxidoreductase 2 FAD-binding domain-containing protein</fullName>
    </recommendedName>
</protein>
<dbReference type="SUPFAM" id="SSF51905">
    <property type="entry name" value="FAD/NAD(P)-binding domain"/>
    <property type="match status" value="1"/>
</dbReference>